<dbReference type="InterPro" id="IPR018334">
    <property type="entry name" value="ArsR_HTH"/>
</dbReference>
<evidence type="ECO:0000256" key="3">
    <source>
        <dbReference type="ARBA" id="ARBA00023163"/>
    </source>
</evidence>
<protein>
    <submittedName>
        <fullName evidence="5">ArsR family transcriptional regulator</fullName>
    </submittedName>
</protein>
<dbReference type="Proteomes" id="UP000280475">
    <property type="component" value="Chromosome"/>
</dbReference>
<dbReference type="Gene3D" id="1.10.10.10">
    <property type="entry name" value="Winged helix-like DNA-binding domain superfamily/Winged helix DNA-binding domain"/>
    <property type="match status" value="1"/>
</dbReference>
<sequence>MDYELTAKVFKALGDTKRVQIVEILSCGEMCACDLLERFNFTQPTLSHHMKVLINAGIVQTRKTGTWHNYSLNEENMKFLSGLIQNLIQNTEECRCHTIEKSDCSSSNESKEKTMEQTVMI</sequence>
<keyword evidence="3" id="KW-0804">Transcription</keyword>
<dbReference type="InterPro" id="IPR001845">
    <property type="entry name" value="HTH_ArsR_DNA-bd_dom"/>
</dbReference>
<dbReference type="CDD" id="cd00090">
    <property type="entry name" value="HTH_ARSR"/>
    <property type="match status" value="1"/>
</dbReference>
<organism evidence="5 6">
    <name type="scientific">Tetragenococcus halophilus</name>
    <name type="common">Pediococcus halophilus</name>
    <dbReference type="NCBI Taxonomy" id="51669"/>
    <lineage>
        <taxon>Bacteria</taxon>
        <taxon>Bacillati</taxon>
        <taxon>Bacillota</taxon>
        <taxon>Bacilli</taxon>
        <taxon>Lactobacillales</taxon>
        <taxon>Enterococcaceae</taxon>
        <taxon>Tetragenococcus</taxon>
    </lineage>
</organism>
<dbReference type="PROSITE" id="PS50987">
    <property type="entry name" value="HTH_ARSR_2"/>
    <property type="match status" value="1"/>
</dbReference>
<dbReference type="SMART" id="SM00418">
    <property type="entry name" value="HTH_ARSR"/>
    <property type="match status" value="1"/>
</dbReference>
<dbReference type="RefSeq" id="WP_103892238.1">
    <property type="nucleotide sequence ID" value="NZ_CP027768.1"/>
</dbReference>
<dbReference type="PRINTS" id="PR00778">
    <property type="entry name" value="HTHARSR"/>
</dbReference>
<keyword evidence="2" id="KW-0238">DNA-binding</keyword>
<dbReference type="EMBL" id="CP027768">
    <property type="protein sequence ID" value="AYW49933.1"/>
    <property type="molecule type" value="Genomic_DNA"/>
</dbReference>
<dbReference type="InterPro" id="IPR011991">
    <property type="entry name" value="ArsR-like_HTH"/>
</dbReference>
<dbReference type="GO" id="GO:0003700">
    <property type="term" value="F:DNA-binding transcription factor activity"/>
    <property type="evidence" value="ECO:0007669"/>
    <property type="project" value="InterPro"/>
</dbReference>
<dbReference type="NCBIfam" id="NF033788">
    <property type="entry name" value="HTH_metalloreg"/>
    <property type="match status" value="1"/>
</dbReference>
<dbReference type="PANTHER" id="PTHR33154">
    <property type="entry name" value="TRANSCRIPTIONAL REGULATOR, ARSR FAMILY"/>
    <property type="match status" value="1"/>
</dbReference>
<evidence type="ECO:0000313" key="5">
    <source>
        <dbReference type="EMBL" id="AYW49933.1"/>
    </source>
</evidence>
<accession>A0A3G5FHU9</accession>
<dbReference type="AlphaFoldDB" id="A0A3G5FHU9"/>
<dbReference type="GO" id="GO:0003677">
    <property type="term" value="F:DNA binding"/>
    <property type="evidence" value="ECO:0007669"/>
    <property type="project" value="UniProtKB-KW"/>
</dbReference>
<dbReference type="Pfam" id="PF01022">
    <property type="entry name" value="HTH_5"/>
    <property type="match status" value="1"/>
</dbReference>
<keyword evidence="1" id="KW-0805">Transcription regulation</keyword>
<dbReference type="InterPro" id="IPR036388">
    <property type="entry name" value="WH-like_DNA-bd_sf"/>
</dbReference>
<evidence type="ECO:0000259" key="4">
    <source>
        <dbReference type="PROSITE" id="PS50987"/>
    </source>
</evidence>
<evidence type="ECO:0000313" key="6">
    <source>
        <dbReference type="Proteomes" id="UP000280475"/>
    </source>
</evidence>
<dbReference type="PANTHER" id="PTHR33154:SF18">
    <property type="entry name" value="ARSENICAL RESISTANCE OPERON REPRESSOR"/>
    <property type="match status" value="1"/>
</dbReference>
<gene>
    <name evidence="5" type="ORF">C7H83_05350</name>
</gene>
<dbReference type="InterPro" id="IPR051081">
    <property type="entry name" value="HTH_MetalResp_TranReg"/>
</dbReference>
<name>A0A3G5FHU9_TETHA</name>
<evidence type="ECO:0000256" key="2">
    <source>
        <dbReference type="ARBA" id="ARBA00023125"/>
    </source>
</evidence>
<proteinExistence type="predicted"/>
<evidence type="ECO:0000256" key="1">
    <source>
        <dbReference type="ARBA" id="ARBA00023015"/>
    </source>
</evidence>
<dbReference type="PROSITE" id="PS00846">
    <property type="entry name" value="HTH_ARSR_1"/>
    <property type="match status" value="1"/>
</dbReference>
<feature type="domain" description="HTH arsR-type" evidence="4">
    <location>
        <begin position="1"/>
        <end position="95"/>
    </location>
</feature>
<dbReference type="SUPFAM" id="SSF46785">
    <property type="entry name" value="Winged helix' DNA-binding domain"/>
    <property type="match status" value="1"/>
</dbReference>
<reference evidence="5 6" key="1">
    <citation type="journal article" date="2012" name="Int. J. Syst. Evol. Microbiol.">
        <title>Characterization of Tetragenococcus strains from sugar thick juice reveals a novel species, Tetragenococcus osmophilus sp. nov., and divides Tetragenococcus halophilus into two subspecies, T. halophilus subsp. halophilus subsp. nov. and T. halophilus subsp. flandriensis subsp. nov.</title>
        <authorList>
            <person name="Juste A."/>
            <person name="Van Trappen S."/>
            <person name="Verreth C."/>
            <person name="Cleenwerck I."/>
            <person name="De Vos P."/>
            <person name="Lievens B."/>
            <person name="Willems K.A."/>
        </authorList>
    </citation>
    <scope>NUCLEOTIDE SEQUENCE [LARGE SCALE GENOMIC DNA]</scope>
    <source>
        <strain evidence="5 6">LMG 26042</strain>
    </source>
</reference>
<dbReference type="InterPro" id="IPR036390">
    <property type="entry name" value="WH_DNA-bd_sf"/>
</dbReference>